<evidence type="ECO:0000313" key="5">
    <source>
        <dbReference type="EMBL" id="RKS26522.1"/>
    </source>
</evidence>
<dbReference type="SUPFAM" id="SSF46689">
    <property type="entry name" value="Homeodomain-like"/>
    <property type="match status" value="1"/>
</dbReference>
<proteinExistence type="predicted"/>
<dbReference type="Proteomes" id="UP000277579">
    <property type="component" value="Unassembled WGS sequence"/>
</dbReference>
<evidence type="ECO:0000256" key="3">
    <source>
        <dbReference type="ARBA" id="ARBA00023163"/>
    </source>
</evidence>
<keyword evidence="6" id="KW-1185">Reference proteome</keyword>
<dbReference type="OrthoDB" id="952277at2"/>
<dbReference type="Pfam" id="PF12833">
    <property type="entry name" value="HTH_18"/>
    <property type="match status" value="1"/>
</dbReference>
<dbReference type="PANTHER" id="PTHR43280">
    <property type="entry name" value="ARAC-FAMILY TRANSCRIPTIONAL REGULATOR"/>
    <property type="match status" value="1"/>
</dbReference>
<reference evidence="5 6" key="1">
    <citation type="submission" date="2018-10" db="EMBL/GenBank/DDBJ databases">
        <title>Genomic Encyclopedia of Archaeal and Bacterial Type Strains, Phase II (KMG-II): from individual species to whole genera.</title>
        <authorList>
            <person name="Goeker M."/>
        </authorList>
    </citation>
    <scope>NUCLEOTIDE SEQUENCE [LARGE SCALE GENOMIC DNA]</scope>
    <source>
        <strain evidence="5 6">DSM 29537</strain>
    </source>
</reference>
<dbReference type="SMART" id="SM00342">
    <property type="entry name" value="HTH_ARAC"/>
    <property type="match status" value="1"/>
</dbReference>
<gene>
    <name evidence="5" type="ORF">CLV94_1583</name>
</gene>
<evidence type="ECO:0000256" key="1">
    <source>
        <dbReference type="ARBA" id="ARBA00023015"/>
    </source>
</evidence>
<evidence type="ECO:0000256" key="2">
    <source>
        <dbReference type="ARBA" id="ARBA00023125"/>
    </source>
</evidence>
<sequence>MKKTYIKYDINAACRAIMQEQLTGLGIDYELEELGEIVIKKKVPPAIFMTLQANLKRYGIDILDDQKSQLIQRIKNTIIDMVGRDKLPSSKISHYLAERLQMNYNYISAVFSEHTHTSIENYIILQKIERAKKLLLHDLSLTEISHLLSYSSVAHLSGQFKKMTGLSPSAFKKIISERKKIAHTN</sequence>
<keyword evidence="2" id="KW-0238">DNA-binding</keyword>
<dbReference type="InterPro" id="IPR009057">
    <property type="entry name" value="Homeodomain-like_sf"/>
</dbReference>
<feature type="domain" description="HTH araC/xylS-type" evidence="4">
    <location>
        <begin position="96"/>
        <end position="174"/>
    </location>
</feature>
<dbReference type="PROSITE" id="PS01124">
    <property type="entry name" value="HTH_ARAC_FAMILY_2"/>
    <property type="match status" value="1"/>
</dbReference>
<keyword evidence="3" id="KW-0804">Transcription</keyword>
<protein>
    <submittedName>
        <fullName evidence="5">Helix-turn-helix protein</fullName>
    </submittedName>
</protein>
<organism evidence="5 6">
    <name type="scientific">Flavobacterium endophyticum</name>
    <dbReference type="NCBI Taxonomy" id="1540163"/>
    <lineage>
        <taxon>Bacteria</taxon>
        <taxon>Pseudomonadati</taxon>
        <taxon>Bacteroidota</taxon>
        <taxon>Flavobacteriia</taxon>
        <taxon>Flavobacteriales</taxon>
        <taxon>Flavobacteriaceae</taxon>
        <taxon>Flavobacterium</taxon>
    </lineage>
</organism>
<dbReference type="AlphaFoldDB" id="A0A495MN57"/>
<dbReference type="InterPro" id="IPR018060">
    <property type="entry name" value="HTH_AraC"/>
</dbReference>
<evidence type="ECO:0000259" key="4">
    <source>
        <dbReference type="PROSITE" id="PS01124"/>
    </source>
</evidence>
<evidence type="ECO:0000313" key="6">
    <source>
        <dbReference type="Proteomes" id="UP000277579"/>
    </source>
</evidence>
<dbReference type="GO" id="GO:0043565">
    <property type="term" value="F:sequence-specific DNA binding"/>
    <property type="evidence" value="ECO:0007669"/>
    <property type="project" value="InterPro"/>
</dbReference>
<dbReference type="EMBL" id="RBLC01000001">
    <property type="protein sequence ID" value="RKS26522.1"/>
    <property type="molecule type" value="Genomic_DNA"/>
</dbReference>
<dbReference type="GO" id="GO:0003700">
    <property type="term" value="F:DNA-binding transcription factor activity"/>
    <property type="evidence" value="ECO:0007669"/>
    <property type="project" value="InterPro"/>
</dbReference>
<dbReference type="PANTHER" id="PTHR43280:SF28">
    <property type="entry name" value="HTH-TYPE TRANSCRIPTIONAL ACTIVATOR RHAS"/>
    <property type="match status" value="1"/>
</dbReference>
<comment type="caution">
    <text evidence="5">The sequence shown here is derived from an EMBL/GenBank/DDBJ whole genome shotgun (WGS) entry which is preliminary data.</text>
</comment>
<accession>A0A495MN57</accession>
<name>A0A495MN57_9FLAO</name>
<dbReference type="RefSeq" id="WP_121375837.1">
    <property type="nucleotide sequence ID" value="NZ_RBLC01000001.1"/>
</dbReference>
<keyword evidence="1" id="KW-0805">Transcription regulation</keyword>
<dbReference type="Gene3D" id="1.10.10.60">
    <property type="entry name" value="Homeodomain-like"/>
    <property type="match status" value="1"/>
</dbReference>